<organism evidence="1 2">
    <name type="scientific">Penicillium digitatum (strain Pd1 / CECT 20795)</name>
    <name type="common">Green mold</name>
    <dbReference type="NCBI Taxonomy" id="1170230"/>
    <lineage>
        <taxon>Eukaryota</taxon>
        <taxon>Fungi</taxon>
        <taxon>Dikarya</taxon>
        <taxon>Ascomycota</taxon>
        <taxon>Pezizomycotina</taxon>
        <taxon>Eurotiomycetes</taxon>
        <taxon>Eurotiomycetidae</taxon>
        <taxon>Eurotiales</taxon>
        <taxon>Aspergillaceae</taxon>
        <taxon>Penicillium</taxon>
    </lineage>
</organism>
<evidence type="ECO:0000313" key="2">
    <source>
        <dbReference type="Proteomes" id="UP000009886"/>
    </source>
</evidence>
<dbReference type="HOGENOM" id="CLU_3368671_0_0_1"/>
<dbReference type="EMBL" id="AKCU01000460">
    <property type="protein sequence ID" value="EKV07510.1"/>
    <property type="molecule type" value="Genomic_DNA"/>
</dbReference>
<sequence>MFFLYFTCEHFSFSHKDAQLGIWLLLGIIVQLSMA</sequence>
<dbReference type="AlphaFoldDB" id="K9FDN6"/>
<dbReference type="VEuPathDB" id="FungiDB:PDIP_73870"/>
<reference evidence="2" key="1">
    <citation type="journal article" date="2012" name="BMC Genomics">
        <title>Genome sequence of the necrotrophic fungus Penicillium digitatum, the main postharvest pathogen of citrus.</title>
        <authorList>
            <person name="Marcet-Houben M."/>
            <person name="Ballester A.-R."/>
            <person name="de la Fuente B."/>
            <person name="Harries E."/>
            <person name="Marcos J.F."/>
            <person name="Gonzalez-Candelas L."/>
            <person name="Gabaldon T."/>
        </authorList>
    </citation>
    <scope>NUCLEOTIDE SEQUENCE [LARGE SCALE GENOMIC DNA]</scope>
    <source>
        <strain evidence="2">Pd1 / CECT 20795</strain>
    </source>
</reference>
<accession>K9FDN6</accession>
<comment type="caution">
    <text evidence="1">The sequence shown here is derived from an EMBL/GenBank/DDBJ whole genome shotgun (WGS) entry which is preliminary data.</text>
</comment>
<dbReference type="Proteomes" id="UP000009886">
    <property type="component" value="Unassembled WGS sequence"/>
</dbReference>
<proteinExistence type="predicted"/>
<name>K9FDN6_PEND1</name>
<protein>
    <submittedName>
        <fullName evidence="1">Uncharacterized protein</fullName>
    </submittedName>
</protein>
<dbReference type="KEGG" id="pdp:PDIP_73870"/>
<gene>
    <name evidence="1" type="ORF">PDIP_73870</name>
</gene>
<evidence type="ECO:0000313" key="1">
    <source>
        <dbReference type="EMBL" id="EKV07510.1"/>
    </source>
</evidence>